<evidence type="ECO:0000259" key="3">
    <source>
        <dbReference type="Pfam" id="PF00501"/>
    </source>
</evidence>
<dbReference type="Gene3D" id="3.30.300.30">
    <property type="match status" value="1"/>
</dbReference>
<evidence type="ECO:0000313" key="4">
    <source>
        <dbReference type="EMBL" id="SFP61671.1"/>
    </source>
</evidence>
<dbReference type="PANTHER" id="PTHR43201">
    <property type="entry name" value="ACYL-COA SYNTHETASE"/>
    <property type="match status" value="1"/>
</dbReference>
<dbReference type="Gene3D" id="3.40.50.12780">
    <property type="entry name" value="N-terminal domain of ligase-like"/>
    <property type="match status" value="1"/>
</dbReference>
<dbReference type="STRING" id="1523247.SAMN05660464_3705"/>
<dbReference type="Pfam" id="PF00501">
    <property type="entry name" value="AMP-binding"/>
    <property type="match status" value="1"/>
</dbReference>
<dbReference type="SUPFAM" id="SSF56801">
    <property type="entry name" value="Acetyl-CoA synthetase-like"/>
    <property type="match status" value="1"/>
</dbReference>
<evidence type="ECO:0000256" key="2">
    <source>
        <dbReference type="ARBA" id="ARBA00022598"/>
    </source>
</evidence>
<keyword evidence="5" id="KW-1185">Reference proteome</keyword>
<dbReference type="GO" id="GO:0031956">
    <property type="term" value="F:medium-chain fatty acid-CoA ligase activity"/>
    <property type="evidence" value="ECO:0007669"/>
    <property type="project" value="TreeGrafter"/>
</dbReference>
<dbReference type="InterPro" id="IPR045851">
    <property type="entry name" value="AMP-bd_C_sf"/>
</dbReference>
<dbReference type="EMBL" id="FOWQ01000006">
    <property type="protein sequence ID" value="SFP61671.1"/>
    <property type="molecule type" value="Genomic_DNA"/>
</dbReference>
<proteinExistence type="inferred from homology"/>
<comment type="similarity">
    <text evidence="1">Belongs to the ATP-dependent AMP-binding enzyme family.</text>
</comment>
<name>A0A1I5RTS9_9ACTN</name>
<organism evidence="4 5">
    <name type="scientific">Geodermatophilus dictyosporus</name>
    <dbReference type="NCBI Taxonomy" id="1523247"/>
    <lineage>
        <taxon>Bacteria</taxon>
        <taxon>Bacillati</taxon>
        <taxon>Actinomycetota</taxon>
        <taxon>Actinomycetes</taxon>
        <taxon>Geodermatophilales</taxon>
        <taxon>Geodermatophilaceae</taxon>
        <taxon>Geodermatophilus</taxon>
    </lineage>
</organism>
<sequence length="341" mass="34841">MTAQPPGARPPVVDVSAAADPVAAFLDAAERGHLVALRTSGTTGRARAVVRTPASWTRSFPHVSRLAGLDAGARVWVPGPLAATMNLFAVVHARWVGATVVAAPEQATHAHLTPAALVAALAAGTDLRGRTVVVAGDRLARRVADRAAAAGARVHHYYGAAELSFVAWGSAEDDLRLFPGVTAQVRAGRLWVRSPWLALGYDGPDGPFERDDDGFATVGDRGRLDGASLTVRGRGCDAVVTAGATVLVDDVESVLRHATGGDVVVVGVPHPRLGAVVTAVLADPALLPAARAAARAGLAPAERPHRWLHAPAFPLTPGGKVDRAALAALAASGALAPAARA</sequence>
<evidence type="ECO:0000256" key="1">
    <source>
        <dbReference type="ARBA" id="ARBA00006432"/>
    </source>
</evidence>
<protein>
    <submittedName>
        <fullName evidence="4">Acyl-CoA synthetase (AMP-forming)/AMP-acid ligase II</fullName>
    </submittedName>
</protein>
<feature type="domain" description="AMP-dependent synthetase/ligase" evidence="3">
    <location>
        <begin position="39"/>
        <end position="201"/>
    </location>
</feature>
<dbReference type="PANTHER" id="PTHR43201:SF5">
    <property type="entry name" value="MEDIUM-CHAIN ACYL-COA LIGASE ACSF2, MITOCHONDRIAL"/>
    <property type="match status" value="1"/>
</dbReference>
<keyword evidence="2 4" id="KW-0436">Ligase</keyword>
<accession>A0A1I5RTS9</accession>
<dbReference type="RefSeq" id="WP_169064401.1">
    <property type="nucleotide sequence ID" value="NZ_FOWQ01000006.1"/>
</dbReference>
<dbReference type="GO" id="GO:0006631">
    <property type="term" value="P:fatty acid metabolic process"/>
    <property type="evidence" value="ECO:0007669"/>
    <property type="project" value="TreeGrafter"/>
</dbReference>
<reference evidence="5" key="1">
    <citation type="submission" date="2016-10" db="EMBL/GenBank/DDBJ databases">
        <authorList>
            <person name="Varghese N."/>
            <person name="Submissions S."/>
        </authorList>
    </citation>
    <scope>NUCLEOTIDE SEQUENCE [LARGE SCALE GENOMIC DNA]</scope>
    <source>
        <strain evidence="5">DSM 44208</strain>
    </source>
</reference>
<dbReference type="InterPro" id="IPR042099">
    <property type="entry name" value="ANL_N_sf"/>
</dbReference>
<dbReference type="InterPro" id="IPR000873">
    <property type="entry name" value="AMP-dep_synth/lig_dom"/>
</dbReference>
<evidence type="ECO:0000313" key="5">
    <source>
        <dbReference type="Proteomes" id="UP000198857"/>
    </source>
</evidence>
<dbReference type="Proteomes" id="UP000198857">
    <property type="component" value="Unassembled WGS sequence"/>
</dbReference>
<dbReference type="AlphaFoldDB" id="A0A1I5RTS9"/>
<gene>
    <name evidence="4" type="ORF">SAMN05660464_3705</name>
</gene>